<evidence type="ECO:0000259" key="1">
    <source>
        <dbReference type="PROSITE" id="PS51175"/>
    </source>
</evidence>
<dbReference type="Gene3D" id="2.60.120.260">
    <property type="entry name" value="Galactose-binding domain-like"/>
    <property type="match status" value="1"/>
</dbReference>
<dbReference type="PROSITE" id="PS51175">
    <property type="entry name" value="CBM6"/>
    <property type="match status" value="1"/>
</dbReference>
<sequence>MAAVYEAEAAAYGGGARDVACSGCSGGTAAGYIGGDDGGTVTFSGIESDVDALTTVRVKYLSGDAAPRYANAVVNGGAPQRLAFVQATGDPSSSVLLAQLKQGSDNTIVIQGLGDGSWGPDVDRLMVPVS</sequence>
<evidence type="ECO:0000313" key="3">
    <source>
        <dbReference type="Proteomes" id="UP001320420"/>
    </source>
</evidence>
<comment type="caution">
    <text evidence="2">The sequence shown here is derived from an EMBL/GenBank/DDBJ whole genome shotgun (WGS) entry which is preliminary data.</text>
</comment>
<gene>
    <name evidence="2" type="ORF">SLS62_000632</name>
</gene>
<dbReference type="GO" id="GO:0030246">
    <property type="term" value="F:carbohydrate binding"/>
    <property type="evidence" value="ECO:0007669"/>
    <property type="project" value="InterPro"/>
</dbReference>
<dbReference type="Proteomes" id="UP001320420">
    <property type="component" value="Unassembled WGS sequence"/>
</dbReference>
<dbReference type="InterPro" id="IPR008979">
    <property type="entry name" value="Galactose-bd-like_sf"/>
</dbReference>
<dbReference type="AlphaFoldDB" id="A0AAN9V210"/>
<accession>A0AAN9V210</accession>
<dbReference type="EMBL" id="JAKJXP020000002">
    <property type="protein sequence ID" value="KAK7757617.1"/>
    <property type="molecule type" value="Genomic_DNA"/>
</dbReference>
<name>A0AAN9V210_9PEZI</name>
<proteinExistence type="predicted"/>
<evidence type="ECO:0000313" key="2">
    <source>
        <dbReference type="EMBL" id="KAK7757617.1"/>
    </source>
</evidence>
<feature type="domain" description="CBM6" evidence="1">
    <location>
        <begin position="3"/>
        <end position="128"/>
    </location>
</feature>
<reference evidence="2 3" key="1">
    <citation type="submission" date="2024-02" db="EMBL/GenBank/DDBJ databases">
        <title>De novo assembly and annotation of 12 fungi associated with fruit tree decline syndrome in Ontario, Canada.</title>
        <authorList>
            <person name="Sulman M."/>
            <person name="Ellouze W."/>
            <person name="Ilyukhin E."/>
        </authorList>
    </citation>
    <scope>NUCLEOTIDE SEQUENCE [LARGE SCALE GENOMIC DNA]</scope>
    <source>
        <strain evidence="2 3">M11/M66-122</strain>
    </source>
</reference>
<dbReference type="SUPFAM" id="SSF49785">
    <property type="entry name" value="Galactose-binding domain-like"/>
    <property type="match status" value="1"/>
</dbReference>
<protein>
    <recommendedName>
        <fullName evidence="1">CBM6 domain-containing protein</fullName>
    </recommendedName>
</protein>
<organism evidence="2 3">
    <name type="scientific">Diatrype stigma</name>
    <dbReference type="NCBI Taxonomy" id="117547"/>
    <lineage>
        <taxon>Eukaryota</taxon>
        <taxon>Fungi</taxon>
        <taxon>Dikarya</taxon>
        <taxon>Ascomycota</taxon>
        <taxon>Pezizomycotina</taxon>
        <taxon>Sordariomycetes</taxon>
        <taxon>Xylariomycetidae</taxon>
        <taxon>Xylariales</taxon>
        <taxon>Diatrypaceae</taxon>
        <taxon>Diatrype</taxon>
    </lineage>
</organism>
<keyword evidence="3" id="KW-1185">Reference proteome</keyword>
<dbReference type="CDD" id="cd04081">
    <property type="entry name" value="CBM35_galactosidase-like"/>
    <property type="match status" value="1"/>
</dbReference>
<dbReference type="InterPro" id="IPR005084">
    <property type="entry name" value="CBM6"/>
</dbReference>